<keyword evidence="2" id="KW-1185">Reference proteome</keyword>
<sequence length="113" mass="13151">MFRGVRKLQPRRPSPEPPLCFQLQTQLLRSHLNLTINLPVHPPTLTLQPPWSFTEEKKHKRRNKAIRLPKTAHPVSLKPAWKKDVFPPRPFQELNPERSCFCLPASVLVPVRP</sequence>
<dbReference type="EMBL" id="JAHRIP010027297">
    <property type="protein sequence ID" value="MEQ2290067.1"/>
    <property type="molecule type" value="Genomic_DNA"/>
</dbReference>
<name>A0ABV0Y8E7_9TELE</name>
<proteinExistence type="predicted"/>
<accession>A0ABV0Y8E7</accession>
<protein>
    <submittedName>
        <fullName evidence="1">Uncharacterized protein</fullName>
    </submittedName>
</protein>
<dbReference type="Proteomes" id="UP001469553">
    <property type="component" value="Unassembled WGS sequence"/>
</dbReference>
<organism evidence="1 2">
    <name type="scientific">Ameca splendens</name>
    <dbReference type="NCBI Taxonomy" id="208324"/>
    <lineage>
        <taxon>Eukaryota</taxon>
        <taxon>Metazoa</taxon>
        <taxon>Chordata</taxon>
        <taxon>Craniata</taxon>
        <taxon>Vertebrata</taxon>
        <taxon>Euteleostomi</taxon>
        <taxon>Actinopterygii</taxon>
        <taxon>Neopterygii</taxon>
        <taxon>Teleostei</taxon>
        <taxon>Neoteleostei</taxon>
        <taxon>Acanthomorphata</taxon>
        <taxon>Ovalentaria</taxon>
        <taxon>Atherinomorphae</taxon>
        <taxon>Cyprinodontiformes</taxon>
        <taxon>Goodeidae</taxon>
        <taxon>Ameca</taxon>
    </lineage>
</organism>
<evidence type="ECO:0000313" key="2">
    <source>
        <dbReference type="Proteomes" id="UP001469553"/>
    </source>
</evidence>
<comment type="caution">
    <text evidence="1">The sequence shown here is derived from an EMBL/GenBank/DDBJ whole genome shotgun (WGS) entry which is preliminary data.</text>
</comment>
<reference evidence="1 2" key="1">
    <citation type="submission" date="2021-06" db="EMBL/GenBank/DDBJ databases">
        <authorList>
            <person name="Palmer J.M."/>
        </authorList>
    </citation>
    <scope>NUCLEOTIDE SEQUENCE [LARGE SCALE GENOMIC DNA]</scope>
    <source>
        <strain evidence="1 2">AS_MEX2019</strain>
        <tissue evidence="1">Muscle</tissue>
    </source>
</reference>
<gene>
    <name evidence="1" type="ORF">AMECASPLE_039546</name>
</gene>
<evidence type="ECO:0000313" key="1">
    <source>
        <dbReference type="EMBL" id="MEQ2290067.1"/>
    </source>
</evidence>